<comment type="caution">
    <text evidence="13">The sequence shown here is derived from an EMBL/GenBank/DDBJ whole genome shotgun (WGS) entry which is preliminary data.</text>
</comment>
<accession>A0A4R7I0T1</accession>
<reference evidence="13 14" key="1">
    <citation type="submission" date="2019-03" db="EMBL/GenBank/DDBJ databases">
        <title>Sequencing the genomes of 1000 actinobacteria strains.</title>
        <authorList>
            <person name="Klenk H.-P."/>
        </authorList>
    </citation>
    <scope>NUCLEOTIDE SEQUENCE [LARGE SCALE GENOMIC DNA]</scope>
    <source>
        <strain evidence="13 14">DSM 18936</strain>
    </source>
</reference>
<evidence type="ECO:0000313" key="13">
    <source>
        <dbReference type="EMBL" id="TDT16780.1"/>
    </source>
</evidence>
<evidence type="ECO:0000256" key="4">
    <source>
        <dbReference type="ARBA" id="ARBA00022679"/>
    </source>
</evidence>
<evidence type="ECO:0000256" key="1">
    <source>
        <dbReference type="ARBA" id="ARBA00009196"/>
    </source>
</evidence>
<name>A0A4R7I0T1_9ACTN</name>
<dbReference type="EC" id="2.7.11.1" evidence="2"/>
<dbReference type="GO" id="GO:0046872">
    <property type="term" value="F:metal ion binding"/>
    <property type="evidence" value="ECO:0007669"/>
    <property type="project" value="UniProtKB-KW"/>
</dbReference>
<comment type="catalytic activity">
    <reaction evidence="11">
        <text>L-seryl-[protein] + ATP = O-phospho-L-seryl-[protein] + ADP + H(+)</text>
        <dbReference type="Rhea" id="RHEA:17989"/>
        <dbReference type="Rhea" id="RHEA-COMP:9863"/>
        <dbReference type="Rhea" id="RHEA-COMP:11604"/>
        <dbReference type="ChEBI" id="CHEBI:15378"/>
        <dbReference type="ChEBI" id="CHEBI:29999"/>
        <dbReference type="ChEBI" id="CHEBI:30616"/>
        <dbReference type="ChEBI" id="CHEBI:83421"/>
        <dbReference type="ChEBI" id="CHEBI:456216"/>
        <dbReference type="EC" id="2.7.11.1"/>
    </reaction>
</comment>
<dbReference type="RefSeq" id="WP_133869119.1">
    <property type="nucleotide sequence ID" value="NZ_SOAU01000001.1"/>
</dbReference>
<evidence type="ECO:0000256" key="3">
    <source>
        <dbReference type="ARBA" id="ARBA00022527"/>
    </source>
</evidence>
<evidence type="ECO:0000313" key="14">
    <source>
        <dbReference type="Proteomes" id="UP000294558"/>
    </source>
</evidence>
<comment type="catalytic activity">
    <reaction evidence="10">
        <text>L-threonyl-[protein] + ATP = O-phospho-L-threonyl-[protein] + ADP + H(+)</text>
        <dbReference type="Rhea" id="RHEA:46608"/>
        <dbReference type="Rhea" id="RHEA-COMP:11060"/>
        <dbReference type="Rhea" id="RHEA-COMP:11605"/>
        <dbReference type="ChEBI" id="CHEBI:15378"/>
        <dbReference type="ChEBI" id="CHEBI:30013"/>
        <dbReference type="ChEBI" id="CHEBI:30616"/>
        <dbReference type="ChEBI" id="CHEBI:61977"/>
        <dbReference type="ChEBI" id="CHEBI:456216"/>
        <dbReference type="EC" id="2.7.11.1"/>
    </reaction>
</comment>
<evidence type="ECO:0000256" key="2">
    <source>
        <dbReference type="ARBA" id="ARBA00012513"/>
    </source>
</evidence>
<evidence type="ECO:0000256" key="9">
    <source>
        <dbReference type="ARBA" id="ARBA00022842"/>
    </source>
</evidence>
<keyword evidence="8" id="KW-0067">ATP-binding</keyword>
<dbReference type="Gene3D" id="3.30.200.20">
    <property type="entry name" value="Phosphorylase Kinase, domain 1"/>
    <property type="match status" value="1"/>
</dbReference>
<dbReference type="SUPFAM" id="SSF56112">
    <property type="entry name" value="Protein kinase-like (PK-like)"/>
    <property type="match status" value="1"/>
</dbReference>
<proteinExistence type="inferred from homology"/>
<dbReference type="InterPro" id="IPR018934">
    <property type="entry name" value="RIO_dom"/>
</dbReference>
<organism evidence="13 14">
    <name type="scientific">Ilumatobacter fluminis</name>
    <dbReference type="NCBI Taxonomy" id="467091"/>
    <lineage>
        <taxon>Bacteria</taxon>
        <taxon>Bacillati</taxon>
        <taxon>Actinomycetota</taxon>
        <taxon>Acidimicrobiia</taxon>
        <taxon>Acidimicrobiales</taxon>
        <taxon>Ilumatobacteraceae</taxon>
        <taxon>Ilumatobacter</taxon>
    </lineage>
</organism>
<keyword evidence="3" id="KW-0723">Serine/threonine-protein kinase</keyword>
<evidence type="ECO:0000256" key="10">
    <source>
        <dbReference type="ARBA" id="ARBA00047899"/>
    </source>
</evidence>
<dbReference type="PANTHER" id="PTHR45723">
    <property type="entry name" value="SERINE/THREONINE-PROTEIN KINASE RIO1"/>
    <property type="match status" value="1"/>
</dbReference>
<keyword evidence="9" id="KW-0460">Magnesium</keyword>
<feature type="domain" description="RIO kinase" evidence="12">
    <location>
        <begin position="3"/>
        <end position="247"/>
    </location>
</feature>
<dbReference type="InterPro" id="IPR051272">
    <property type="entry name" value="RIO-type_Ser/Thr_kinase"/>
</dbReference>
<comment type="similarity">
    <text evidence="1">Belongs to the protein kinase superfamily. RIO-type Ser/Thr kinase family.</text>
</comment>
<gene>
    <name evidence="13" type="ORF">BDK89_2378</name>
</gene>
<dbReference type="GO" id="GO:0004674">
    <property type="term" value="F:protein serine/threonine kinase activity"/>
    <property type="evidence" value="ECO:0007669"/>
    <property type="project" value="UniProtKB-KW"/>
</dbReference>
<keyword evidence="7 13" id="KW-0418">Kinase</keyword>
<keyword evidence="5" id="KW-0479">Metal-binding</keyword>
<keyword evidence="6" id="KW-0547">Nucleotide-binding</keyword>
<dbReference type="OrthoDB" id="9795258at2"/>
<protein>
    <recommendedName>
        <fullName evidence="2">non-specific serine/threonine protein kinase</fullName>
        <ecNumber evidence="2">2.7.11.1</ecNumber>
    </recommendedName>
</protein>
<dbReference type="SMART" id="SM00090">
    <property type="entry name" value="RIO"/>
    <property type="match status" value="1"/>
</dbReference>
<sequence>MRPIPDWLVVESVSDTEIGVVTTGKEAQIDLVERTGHDGRTCLVARKRYLPREVHNKGELEALGFQRASTFRHDVRYREGRQFRKSRDRRAVERMTTYGKHLLQDRWTGHEYDVMSALWQAGLTVPYPIEYGTDVLELEFVGDRDGAAPQLRSARLDAVGLADAYAQLVDGLTLIVSAGWAHGDLSAYNLLWWDDRLWFIDFPQAVDIAANPMGLDFLHRDVVNVCDWFGRRGVDTDGEALFAQLLAVM</sequence>
<dbReference type="InterPro" id="IPR011009">
    <property type="entry name" value="Kinase-like_dom_sf"/>
</dbReference>
<dbReference type="Gene3D" id="1.10.510.10">
    <property type="entry name" value="Transferase(Phosphotransferase) domain 1"/>
    <property type="match status" value="1"/>
</dbReference>
<evidence type="ECO:0000259" key="12">
    <source>
        <dbReference type="SMART" id="SM00090"/>
    </source>
</evidence>
<evidence type="ECO:0000256" key="6">
    <source>
        <dbReference type="ARBA" id="ARBA00022741"/>
    </source>
</evidence>
<evidence type="ECO:0000256" key="5">
    <source>
        <dbReference type="ARBA" id="ARBA00022723"/>
    </source>
</evidence>
<dbReference type="Proteomes" id="UP000294558">
    <property type="component" value="Unassembled WGS sequence"/>
</dbReference>
<dbReference type="AlphaFoldDB" id="A0A4R7I0T1"/>
<dbReference type="Pfam" id="PF01163">
    <property type="entry name" value="RIO1"/>
    <property type="match status" value="1"/>
</dbReference>
<evidence type="ECO:0000256" key="7">
    <source>
        <dbReference type="ARBA" id="ARBA00022777"/>
    </source>
</evidence>
<dbReference type="EMBL" id="SOAU01000001">
    <property type="protein sequence ID" value="TDT16780.1"/>
    <property type="molecule type" value="Genomic_DNA"/>
</dbReference>
<keyword evidence="14" id="KW-1185">Reference proteome</keyword>
<dbReference type="InterPro" id="IPR000687">
    <property type="entry name" value="RIO_kinase"/>
</dbReference>
<evidence type="ECO:0000256" key="8">
    <source>
        <dbReference type="ARBA" id="ARBA00022840"/>
    </source>
</evidence>
<keyword evidence="4" id="KW-0808">Transferase</keyword>
<evidence type="ECO:0000256" key="11">
    <source>
        <dbReference type="ARBA" id="ARBA00048679"/>
    </source>
</evidence>
<dbReference type="GO" id="GO:0005524">
    <property type="term" value="F:ATP binding"/>
    <property type="evidence" value="ECO:0007669"/>
    <property type="project" value="UniProtKB-KW"/>
</dbReference>